<feature type="transmembrane region" description="Helical" evidence="2">
    <location>
        <begin position="73"/>
        <end position="95"/>
    </location>
</feature>
<evidence type="ECO:0000256" key="2">
    <source>
        <dbReference type="SAM" id="Phobius"/>
    </source>
</evidence>
<keyword evidence="2" id="KW-1133">Transmembrane helix</keyword>
<dbReference type="AlphaFoldDB" id="A0A4Y6RJ28"/>
<sequence length="302" mass="32953">MTRTPQVNQGKRTASGAMHTRLSRDNSNAVEKASNSITWGITIISAISLTLTLLGYGVAMAVETTFGIPHQTVYTSVLDLLGLSVYAMISAVLEIDEIKWQPMLEQTWPLGLVATTGMFIFICVLLYSGTRQAKTLIGPNSFWRYFWRPTKHDSSGRLLAKGMIESSLFGGFIFISPFWLAGVLIFTVILISSVPMLGMQLGTLYFRKFVISPATCEPVRAHAALLQMLSAPRKKTVPVISTANCVALFKDETRVAIGRVVVSTPAAIVLFEPVSGSARRVPIGELTVQVVDHVPAIDRPQP</sequence>
<gene>
    <name evidence="3" type="ORF">FJQ89_23240</name>
</gene>
<keyword evidence="2" id="KW-0472">Membrane</keyword>
<organism evidence="3 4">
    <name type="scientific">Janthinobacterium tructae</name>
    <dbReference type="NCBI Taxonomy" id="2590869"/>
    <lineage>
        <taxon>Bacteria</taxon>
        <taxon>Pseudomonadati</taxon>
        <taxon>Pseudomonadota</taxon>
        <taxon>Betaproteobacteria</taxon>
        <taxon>Burkholderiales</taxon>
        <taxon>Oxalobacteraceae</taxon>
        <taxon>Janthinobacterium</taxon>
    </lineage>
</organism>
<feature type="transmembrane region" description="Helical" evidence="2">
    <location>
        <begin position="107"/>
        <end position="127"/>
    </location>
</feature>
<protein>
    <submittedName>
        <fullName evidence="3">Uncharacterized protein</fullName>
    </submittedName>
</protein>
<dbReference type="OrthoDB" id="8859617at2"/>
<feature type="compositionally biased region" description="Polar residues" evidence="1">
    <location>
        <begin position="1"/>
        <end position="12"/>
    </location>
</feature>
<dbReference type="EMBL" id="CP041185">
    <property type="protein sequence ID" value="QDG73012.1"/>
    <property type="molecule type" value="Genomic_DNA"/>
</dbReference>
<keyword evidence="2" id="KW-0812">Transmembrane</keyword>
<reference evidence="3 4" key="1">
    <citation type="submission" date="2019-06" db="EMBL/GenBank/DDBJ databases">
        <title>Complete genome sequence of Janthinobacterium sp. SNU WT3 isolated from diseased rainbow trout.</title>
        <authorList>
            <person name="Oh W.T."/>
            <person name="Park S.C."/>
        </authorList>
    </citation>
    <scope>NUCLEOTIDE SEQUENCE [LARGE SCALE GENOMIC DNA]</scope>
    <source>
        <strain evidence="3 4">SNU WT3</strain>
    </source>
</reference>
<feature type="transmembrane region" description="Helical" evidence="2">
    <location>
        <begin position="167"/>
        <end position="191"/>
    </location>
</feature>
<dbReference type="Proteomes" id="UP000316665">
    <property type="component" value="Chromosome"/>
</dbReference>
<feature type="transmembrane region" description="Helical" evidence="2">
    <location>
        <begin position="37"/>
        <end position="61"/>
    </location>
</feature>
<evidence type="ECO:0000313" key="3">
    <source>
        <dbReference type="EMBL" id="QDG73012.1"/>
    </source>
</evidence>
<name>A0A4Y6RJ28_9BURK</name>
<feature type="region of interest" description="Disordered" evidence="1">
    <location>
        <begin position="1"/>
        <end position="27"/>
    </location>
</feature>
<evidence type="ECO:0000313" key="4">
    <source>
        <dbReference type="Proteomes" id="UP000316665"/>
    </source>
</evidence>
<keyword evidence="4" id="KW-1185">Reference proteome</keyword>
<dbReference type="RefSeq" id="WP_141171886.1">
    <property type="nucleotide sequence ID" value="NZ_CP041185.1"/>
</dbReference>
<dbReference type="KEGG" id="jas:FJQ89_23240"/>
<proteinExistence type="predicted"/>
<accession>A0A4Y6RJ28</accession>
<evidence type="ECO:0000256" key="1">
    <source>
        <dbReference type="SAM" id="MobiDB-lite"/>
    </source>
</evidence>